<organism evidence="1 2">
    <name type="scientific">Streptomyces litchfieldiae</name>
    <dbReference type="NCBI Taxonomy" id="3075543"/>
    <lineage>
        <taxon>Bacteria</taxon>
        <taxon>Bacillati</taxon>
        <taxon>Actinomycetota</taxon>
        <taxon>Actinomycetes</taxon>
        <taxon>Kitasatosporales</taxon>
        <taxon>Streptomycetaceae</taxon>
        <taxon>Streptomyces</taxon>
    </lineage>
</organism>
<evidence type="ECO:0000313" key="2">
    <source>
        <dbReference type="Proteomes" id="UP001183246"/>
    </source>
</evidence>
<comment type="caution">
    <text evidence="1">The sequence shown here is derived from an EMBL/GenBank/DDBJ whole genome shotgun (WGS) entry which is preliminary data.</text>
</comment>
<protein>
    <recommendedName>
        <fullName evidence="3">RCK C-terminal domain-containing protein</fullName>
    </recommendedName>
</protein>
<keyword evidence="2" id="KW-1185">Reference proteome</keyword>
<reference evidence="2" key="1">
    <citation type="submission" date="2023-07" db="EMBL/GenBank/DDBJ databases">
        <title>30 novel species of actinomycetes from the DSMZ collection.</title>
        <authorList>
            <person name="Nouioui I."/>
        </authorList>
    </citation>
    <scope>NUCLEOTIDE SEQUENCE [LARGE SCALE GENOMIC DNA]</scope>
    <source>
        <strain evidence="2">DSM 44938</strain>
    </source>
</reference>
<name>A0ABU2MMU6_9ACTN</name>
<dbReference type="Proteomes" id="UP001183246">
    <property type="component" value="Unassembled WGS sequence"/>
</dbReference>
<evidence type="ECO:0000313" key="1">
    <source>
        <dbReference type="EMBL" id="MDT0341979.1"/>
    </source>
</evidence>
<proteinExistence type="predicted"/>
<accession>A0ABU2MMU6</accession>
<evidence type="ECO:0008006" key="3">
    <source>
        <dbReference type="Google" id="ProtNLM"/>
    </source>
</evidence>
<dbReference type="EMBL" id="JAVREL010000002">
    <property type="protein sequence ID" value="MDT0341979.1"/>
    <property type="molecule type" value="Genomic_DNA"/>
</dbReference>
<sequence>MDCELALRGEVPPGALEELSRELYDAGAATRVAPQWVGPPPPGRRAGDFVEQATLAMSTAGSLVAIVDVVRRWLIEGRARRAAQHPAPSSVEIRIGDSVLVITEPSTDAELRALDEFLRRHDGREPDA</sequence>
<gene>
    <name evidence="1" type="ORF">RM590_04920</name>
</gene>
<dbReference type="RefSeq" id="WP_311703112.1">
    <property type="nucleotide sequence ID" value="NZ_JAVREL010000002.1"/>
</dbReference>